<evidence type="ECO:0000256" key="1">
    <source>
        <dbReference type="SAM" id="Phobius"/>
    </source>
</evidence>
<feature type="transmembrane region" description="Helical" evidence="1">
    <location>
        <begin position="7"/>
        <end position="30"/>
    </location>
</feature>
<evidence type="ECO:0000313" key="2">
    <source>
        <dbReference type="EMBL" id="OBX85167.1"/>
    </source>
</evidence>
<sequence length="95" mass="11586">MNKYCKIIKMILISILFYRYISFFYHSWYIKCTNNGVFNMGYAYYSTAFILSTLVISLITIFIIKDKKWKYFFIYLWVYALFLVIFLPNFPCVNN</sequence>
<proteinExistence type="predicted"/>
<dbReference type="STRING" id="478.A7456_10420"/>
<accession>A0A1B8QMV1</accession>
<reference evidence="2 3" key="1">
    <citation type="submission" date="2016-05" db="EMBL/GenBank/DDBJ databases">
        <title>Draft genome sequence of Moraxella nonliquefaciens CCUG 348T.</title>
        <authorList>
            <person name="Salva-Serra F."/>
            <person name="Engstrom-Jakobsson H."/>
            <person name="Thorell K."/>
            <person name="Gonzales-Siles L."/>
            <person name="Karlsson R."/>
            <person name="Boulund F."/>
            <person name="Engstrand L."/>
            <person name="Kristiansson E."/>
            <person name="Moore E."/>
        </authorList>
    </citation>
    <scope>NUCLEOTIDE SEQUENCE [LARGE SCALE GENOMIC DNA]</scope>
    <source>
        <strain evidence="2 3">CCUG 348</strain>
    </source>
</reference>
<dbReference type="Proteomes" id="UP000092575">
    <property type="component" value="Unassembled WGS sequence"/>
</dbReference>
<keyword evidence="1" id="KW-1133">Transmembrane helix</keyword>
<keyword evidence="1" id="KW-0472">Membrane</keyword>
<evidence type="ECO:0000313" key="3">
    <source>
        <dbReference type="Proteomes" id="UP000092575"/>
    </source>
</evidence>
<name>A0A1B8QMV1_MORNO</name>
<feature type="transmembrane region" description="Helical" evidence="1">
    <location>
        <begin position="71"/>
        <end position="90"/>
    </location>
</feature>
<feature type="transmembrane region" description="Helical" evidence="1">
    <location>
        <begin position="42"/>
        <end position="64"/>
    </location>
</feature>
<gene>
    <name evidence="2" type="ORF">A7456_10420</name>
</gene>
<comment type="caution">
    <text evidence="2">The sequence shown here is derived from an EMBL/GenBank/DDBJ whole genome shotgun (WGS) entry which is preliminary data.</text>
</comment>
<protein>
    <submittedName>
        <fullName evidence="2">Uncharacterized protein</fullName>
    </submittedName>
</protein>
<dbReference type="AlphaFoldDB" id="A0A1B8QMV1"/>
<keyword evidence="1" id="KW-0812">Transmembrane</keyword>
<organism evidence="2 3">
    <name type="scientific">Moraxella nonliquefaciens</name>
    <dbReference type="NCBI Taxonomy" id="478"/>
    <lineage>
        <taxon>Bacteria</taxon>
        <taxon>Pseudomonadati</taxon>
        <taxon>Pseudomonadota</taxon>
        <taxon>Gammaproteobacteria</taxon>
        <taxon>Moraxellales</taxon>
        <taxon>Moraxellaceae</taxon>
        <taxon>Moraxella</taxon>
    </lineage>
</organism>
<dbReference type="EMBL" id="LXTW01000010">
    <property type="protein sequence ID" value="OBX85167.1"/>
    <property type="molecule type" value="Genomic_DNA"/>
</dbReference>